<feature type="non-terminal residue" evidence="2">
    <location>
        <position position="1"/>
    </location>
</feature>
<gene>
    <name evidence="2" type="ORF">Pcinc_038300</name>
</gene>
<protein>
    <recommendedName>
        <fullName evidence="4">Immunoglobulin I-set domain-containing protein</fullName>
    </recommendedName>
</protein>
<dbReference type="EMBL" id="JAWQEG010006274">
    <property type="protein sequence ID" value="KAK3855282.1"/>
    <property type="molecule type" value="Genomic_DNA"/>
</dbReference>
<dbReference type="SUPFAM" id="SSF48726">
    <property type="entry name" value="Immunoglobulin"/>
    <property type="match status" value="1"/>
</dbReference>
<proteinExistence type="predicted"/>
<dbReference type="InterPro" id="IPR036179">
    <property type="entry name" value="Ig-like_dom_sf"/>
</dbReference>
<evidence type="ECO:0000256" key="1">
    <source>
        <dbReference type="SAM" id="MobiDB-lite"/>
    </source>
</evidence>
<sequence>MWVQDGFTDGQAGHGVKPRPSVYSDGSRFQEVGSGPVYRLEIPNCRLEDTGAYSILASNEHGETPSCRITSKSTLK</sequence>
<keyword evidence="3" id="KW-1185">Reference proteome</keyword>
<evidence type="ECO:0000313" key="2">
    <source>
        <dbReference type="EMBL" id="KAK3855282.1"/>
    </source>
</evidence>
<dbReference type="Gene3D" id="2.60.40.10">
    <property type="entry name" value="Immunoglobulins"/>
    <property type="match status" value="1"/>
</dbReference>
<name>A0AAE1EK67_PETCI</name>
<dbReference type="InterPro" id="IPR013783">
    <property type="entry name" value="Ig-like_fold"/>
</dbReference>
<organism evidence="2 3">
    <name type="scientific">Petrolisthes cinctipes</name>
    <name type="common">Flat porcelain crab</name>
    <dbReference type="NCBI Taxonomy" id="88211"/>
    <lineage>
        <taxon>Eukaryota</taxon>
        <taxon>Metazoa</taxon>
        <taxon>Ecdysozoa</taxon>
        <taxon>Arthropoda</taxon>
        <taxon>Crustacea</taxon>
        <taxon>Multicrustacea</taxon>
        <taxon>Malacostraca</taxon>
        <taxon>Eumalacostraca</taxon>
        <taxon>Eucarida</taxon>
        <taxon>Decapoda</taxon>
        <taxon>Pleocyemata</taxon>
        <taxon>Anomura</taxon>
        <taxon>Galatheoidea</taxon>
        <taxon>Porcellanidae</taxon>
        <taxon>Petrolisthes</taxon>
    </lineage>
</organism>
<reference evidence="2" key="1">
    <citation type="submission" date="2023-10" db="EMBL/GenBank/DDBJ databases">
        <title>Genome assemblies of two species of porcelain crab, Petrolisthes cinctipes and Petrolisthes manimaculis (Anomura: Porcellanidae).</title>
        <authorList>
            <person name="Angst P."/>
        </authorList>
    </citation>
    <scope>NUCLEOTIDE SEQUENCE</scope>
    <source>
        <strain evidence="2">PB745_01</strain>
        <tissue evidence="2">Gill</tissue>
    </source>
</reference>
<dbReference type="AlphaFoldDB" id="A0AAE1EK67"/>
<dbReference type="Proteomes" id="UP001286313">
    <property type="component" value="Unassembled WGS sequence"/>
</dbReference>
<accession>A0AAE1EK67</accession>
<evidence type="ECO:0000313" key="3">
    <source>
        <dbReference type="Proteomes" id="UP001286313"/>
    </source>
</evidence>
<comment type="caution">
    <text evidence="2">The sequence shown here is derived from an EMBL/GenBank/DDBJ whole genome shotgun (WGS) entry which is preliminary data.</text>
</comment>
<feature type="region of interest" description="Disordered" evidence="1">
    <location>
        <begin position="1"/>
        <end position="28"/>
    </location>
</feature>
<evidence type="ECO:0008006" key="4">
    <source>
        <dbReference type="Google" id="ProtNLM"/>
    </source>
</evidence>